<gene>
    <name evidence="2" type="ORF">Tsumi_05770</name>
</gene>
<dbReference type="InterPro" id="IPR008964">
    <property type="entry name" value="Invasin/intimin_cell_adhesion"/>
</dbReference>
<proteinExistence type="predicted"/>
<organism evidence="2 3">
    <name type="scientific">Porphyromonas miyakawae</name>
    <dbReference type="NCBI Taxonomy" id="3137470"/>
    <lineage>
        <taxon>Bacteria</taxon>
        <taxon>Pseudomonadati</taxon>
        <taxon>Bacteroidota</taxon>
        <taxon>Bacteroidia</taxon>
        <taxon>Bacteroidales</taxon>
        <taxon>Porphyromonadaceae</taxon>
        <taxon>Porphyromonas</taxon>
    </lineage>
</organism>
<keyword evidence="3" id="KW-1185">Reference proteome</keyword>
<dbReference type="Proteomes" id="UP001628220">
    <property type="component" value="Unassembled WGS sequence"/>
</dbReference>
<dbReference type="Pfam" id="PF22359">
    <property type="entry name" value="Big-like"/>
    <property type="match status" value="1"/>
</dbReference>
<dbReference type="SUPFAM" id="SSF49373">
    <property type="entry name" value="Invasin/intimin cell-adhesion fragments"/>
    <property type="match status" value="2"/>
</dbReference>
<dbReference type="SMART" id="SM00635">
    <property type="entry name" value="BID_2"/>
    <property type="match status" value="2"/>
</dbReference>
<comment type="caution">
    <text evidence="2">The sequence shown here is derived from an EMBL/GenBank/DDBJ whole genome shotgun (WGS) entry which is preliminary data.</text>
</comment>
<dbReference type="InterPro" id="IPR003343">
    <property type="entry name" value="Big_2"/>
</dbReference>
<feature type="domain" description="BIG2" evidence="1">
    <location>
        <begin position="105"/>
        <end position="181"/>
    </location>
</feature>
<feature type="domain" description="BIG2" evidence="1">
    <location>
        <begin position="24"/>
        <end position="98"/>
    </location>
</feature>
<evidence type="ECO:0000313" key="2">
    <source>
        <dbReference type="EMBL" id="GAB1251473.1"/>
    </source>
</evidence>
<accession>A0ABQ0E1B6</accession>
<evidence type="ECO:0000313" key="3">
    <source>
        <dbReference type="Proteomes" id="UP001628220"/>
    </source>
</evidence>
<evidence type="ECO:0000259" key="1">
    <source>
        <dbReference type="SMART" id="SM00635"/>
    </source>
</evidence>
<protein>
    <recommendedName>
        <fullName evidence="1">BIG2 domain-containing protein</fullName>
    </recommendedName>
</protein>
<dbReference type="InterPro" id="IPR054604">
    <property type="entry name" value="SbsC_Big-like"/>
</dbReference>
<sequence length="519" mass="55907">MFCALALTIGVFASCKGKEPEVKEITSVKVDPTAALLKPGETKQLKVEWTPAEVKVNATFTSNKPEIAKVDAKGLVTAVKEGEAIITVNVGNKKATCNITVSDKTITEVKVEPTSVTLKATQTQKLNVTWTPAELPATPAFSSNKEAVATVNNEGVITAVAEGNAVITVTIGQLTATCDVKVEPGAAPTGVSQLPLMKFKGPKDKEIAAYEAKVGRELKDNVLVAPKQGLKTQAYVGNQDLIPVACYGLTMGDNLAIVALGTESLEDCAATLEMLQKNGFENAQVMDIKGQQVIAGTSADEKITVIGSDEPVTGVNGQPDTKLFIRFLTENVATAEHATIPDVKDFPDVANFFGGAINADKIKAYEEKLGFREFDASQSKDNNFAFNTKEDRIDASNIFWTYYVGTPVNPPVFINSQVCSAASAADLAKPEVAAWLKANGFTIDEAKSQDGWYKAFTEDRKLGLQIFYSEKDKAVFMQIVEGSFLDKQSSAMQIRRAALRKENRGFRLPAMGDLKVSRR</sequence>
<dbReference type="EMBL" id="BAAFSF010000001">
    <property type="protein sequence ID" value="GAB1251473.1"/>
    <property type="molecule type" value="Genomic_DNA"/>
</dbReference>
<dbReference type="Pfam" id="PF02368">
    <property type="entry name" value="Big_2"/>
    <property type="match status" value="1"/>
</dbReference>
<reference evidence="2 3" key="1">
    <citation type="journal article" date="2025" name="Int. J. Syst. Evol. Microbiol.">
        <title>Desulfovibrio falkowii sp. nov., Porphyromonas miyakawae sp. nov., Mediterraneibacter flintii sp. nov. and Owariibacterium komagatae gen. nov., sp. nov., isolated from human faeces.</title>
        <authorList>
            <person name="Hamaguchi T."/>
            <person name="Ohara M."/>
            <person name="Hisatomi A."/>
            <person name="Sekiguchi K."/>
            <person name="Takeda J.I."/>
            <person name="Ueyama J."/>
            <person name="Ito M."/>
            <person name="Nishiwaki H."/>
            <person name="Ogi T."/>
            <person name="Hirayama M."/>
            <person name="Ohkuma M."/>
            <person name="Sakamoto M."/>
            <person name="Ohno K."/>
        </authorList>
    </citation>
    <scope>NUCLEOTIDE SEQUENCE [LARGE SCALE GENOMIC DNA]</scope>
    <source>
        <strain evidence="2 3">13CB11C</strain>
    </source>
</reference>
<dbReference type="Gene3D" id="2.60.40.1080">
    <property type="match status" value="2"/>
</dbReference>
<name>A0ABQ0E1B6_9PORP</name>